<gene>
    <name evidence="1" type="ORF">X777_00784</name>
</gene>
<proteinExistence type="predicted"/>
<keyword evidence="2" id="KW-1185">Reference proteome</keyword>
<feature type="non-terminal residue" evidence="1">
    <location>
        <position position="92"/>
    </location>
</feature>
<name>A0A026WRG5_OOCBI</name>
<protein>
    <submittedName>
        <fullName evidence="1">Uncharacterized protein</fullName>
    </submittedName>
</protein>
<sequence length="92" mass="10488">ALCSRREGISSLLLELVERSVLARYRAEPNAIGQETGLLHCARIDGDQRQRMLKDDKREYGKSYAMLHLETASDSKYLEVLRSARRSFCDIG</sequence>
<dbReference type="AlphaFoldDB" id="A0A026WRG5"/>
<reference evidence="1 2" key="1">
    <citation type="journal article" date="2014" name="Curr. Biol.">
        <title>The genome of the clonal raider ant Cerapachys biroi.</title>
        <authorList>
            <person name="Oxley P.R."/>
            <person name="Ji L."/>
            <person name="Fetter-Pruneda I."/>
            <person name="McKenzie S.K."/>
            <person name="Li C."/>
            <person name="Hu H."/>
            <person name="Zhang G."/>
            <person name="Kronauer D.J."/>
        </authorList>
    </citation>
    <scope>NUCLEOTIDE SEQUENCE [LARGE SCALE GENOMIC DNA]</scope>
</reference>
<feature type="non-terminal residue" evidence="1">
    <location>
        <position position="1"/>
    </location>
</feature>
<evidence type="ECO:0000313" key="2">
    <source>
        <dbReference type="Proteomes" id="UP000053097"/>
    </source>
</evidence>
<evidence type="ECO:0000313" key="1">
    <source>
        <dbReference type="EMBL" id="EZA57684.1"/>
    </source>
</evidence>
<dbReference type="Proteomes" id="UP000053097">
    <property type="component" value="Unassembled WGS sequence"/>
</dbReference>
<organism evidence="1 2">
    <name type="scientific">Ooceraea biroi</name>
    <name type="common">Clonal raider ant</name>
    <name type="synonym">Cerapachys biroi</name>
    <dbReference type="NCBI Taxonomy" id="2015173"/>
    <lineage>
        <taxon>Eukaryota</taxon>
        <taxon>Metazoa</taxon>
        <taxon>Ecdysozoa</taxon>
        <taxon>Arthropoda</taxon>
        <taxon>Hexapoda</taxon>
        <taxon>Insecta</taxon>
        <taxon>Pterygota</taxon>
        <taxon>Neoptera</taxon>
        <taxon>Endopterygota</taxon>
        <taxon>Hymenoptera</taxon>
        <taxon>Apocrita</taxon>
        <taxon>Aculeata</taxon>
        <taxon>Formicoidea</taxon>
        <taxon>Formicidae</taxon>
        <taxon>Dorylinae</taxon>
        <taxon>Ooceraea</taxon>
    </lineage>
</organism>
<accession>A0A026WRG5</accession>
<dbReference type="EMBL" id="KK107139">
    <property type="protein sequence ID" value="EZA57684.1"/>
    <property type="molecule type" value="Genomic_DNA"/>
</dbReference>